<dbReference type="KEGG" id="psl:Psta_2898"/>
<accession>D2R8M2</accession>
<keyword evidence="4" id="KW-1185">Reference proteome</keyword>
<dbReference type="Pfam" id="PF23189">
    <property type="entry name" value="UPF0261_C"/>
    <property type="match status" value="1"/>
</dbReference>
<proteinExistence type="predicted"/>
<dbReference type="InterPro" id="IPR044122">
    <property type="entry name" value="UPF0261_N"/>
</dbReference>
<gene>
    <name evidence="3" type="ordered locus">Psta_2898</name>
</gene>
<reference evidence="3 4" key="1">
    <citation type="journal article" date="2009" name="Stand. Genomic Sci.">
        <title>Complete genome sequence of Pirellula staleyi type strain (ATCC 27377).</title>
        <authorList>
            <person name="Clum A."/>
            <person name="Tindall B.J."/>
            <person name="Sikorski J."/>
            <person name="Ivanova N."/>
            <person name="Mavrommatis K."/>
            <person name="Lucas S."/>
            <person name="Glavina del Rio T."/>
            <person name="Nolan M."/>
            <person name="Chen F."/>
            <person name="Tice H."/>
            <person name="Pitluck S."/>
            <person name="Cheng J.F."/>
            <person name="Chertkov O."/>
            <person name="Brettin T."/>
            <person name="Han C."/>
            <person name="Detter J.C."/>
            <person name="Kuske C."/>
            <person name="Bruce D."/>
            <person name="Goodwin L."/>
            <person name="Ovchinikova G."/>
            <person name="Pati A."/>
            <person name="Mikhailova N."/>
            <person name="Chen A."/>
            <person name="Palaniappan K."/>
            <person name="Land M."/>
            <person name="Hauser L."/>
            <person name="Chang Y.J."/>
            <person name="Jeffries C.D."/>
            <person name="Chain P."/>
            <person name="Rohde M."/>
            <person name="Goker M."/>
            <person name="Bristow J."/>
            <person name="Eisen J.A."/>
            <person name="Markowitz V."/>
            <person name="Hugenholtz P."/>
            <person name="Kyrpides N.C."/>
            <person name="Klenk H.P."/>
            <person name="Lapidus A."/>
        </authorList>
    </citation>
    <scope>NUCLEOTIDE SEQUENCE [LARGE SCALE GENOMIC DNA]</scope>
    <source>
        <strain evidence="4">ATCC 27377 / DSM 6068 / ICPB 4128</strain>
    </source>
</reference>
<dbReference type="PIRSF" id="PIRSF033271">
    <property type="entry name" value="UCP033271"/>
    <property type="match status" value="1"/>
</dbReference>
<dbReference type="InterPro" id="IPR056778">
    <property type="entry name" value="UPF0261_C"/>
</dbReference>
<dbReference type="OrthoDB" id="9776369at2"/>
<dbReference type="Gene3D" id="3.40.50.12030">
    <property type="entry name" value="Uncharacterised protein family UPF0261, NC domain"/>
    <property type="match status" value="1"/>
</dbReference>
<dbReference type="Proteomes" id="UP000001887">
    <property type="component" value="Chromosome"/>
</dbReference>
<feature type="domain" description="UPF0261" evidence="1">
    <location>
        <begin position="2"/>
        <end position="174"/>
    </location>
</feature>
<dbReference type="EMBL" id="CP001848">
    <property type="protein sequence ID" value="ADB17563.1"/>
    <property type="molecule type" value="Genomic_DNA"/>
</dbReference>
<dbReference type="HOGENOM" id="CLU_036813_1_0_0"/>
<dbReference type="STRING" id="530564.Psta_2898"/>
<dbReference type="Gene3D" id="3.40.50.12020">
    <property type="entry name" value="Uncharacterised protein family UPF0261, NN domain"/>
    <property type="match status" value="1"/>
</dbReference>
<dbReference type="Pfam" id="PF06792">
    <property type="entry name" value="UPF0261"/>
    <property type="match status" value="1"/>
</dbReference>
<dbReference type="NCBIfam" id="NF002674">
    <property type="entry name" value="PRK02399.1-2"/>
    <property type="match status" value="1"/>
</dbReference>
<dbReference type="eggNOG" id="COG5441">
    <property type="taxonomic scope" value="Bacteria"/>
</dbReference>
<protein>
    <submittedName>
        <fullName evidence="3">Uncharacterized protein</fullName>
    </submittedName>
</protein>
<dbReference type="PANTHER" id="PTHR31862">
    <property type="entry name" value="UPF0261 DOMAIN PROTEIN (AFU_ORTHOLOGUE AFUA_1G10120)"/>
    <property type="match status" value="1"/>
</dbReference>
<sequence length="413" mass="43142">MAVYLFATLDTKGPEAEYLRDALRAMGVQVVVVDTGCIGSPSFSGDVSRNELFVRAGTSLAAMVEKNDRGSAVTKAAEGAVVIVREALSRGNLDGVIALGGSAGSTIGTAAMRALPIGVPKVMVSTLASGQTRQFVGDKDIFMLNSIVDIAGINRVSRKILSQAAAAMAGLVKLRPAETQTSDRPIVVASMFGVTTPCVLRAREVLEKEGYEVLVFHATGNGGRAMESLVRDGLVAGVLDITTTELADELVGGELSAGPERLTAAAACGVPQVVSVGAVDMVNFGPRENVPAKFEGRKFHVHNAVVTLMRTTPEENAKLGTEIAQKVSASKGPATILLPLLGVSAIDREGGAFCDTAAREALFQGIREHHGSTKLTEMNHHINDPEFAEAAAHELLELMRSVAVKKATASTVA</sequence>
<evidence type="ECO:0000259" key="1">
    <source>
        <dbReference type="Pfam" id="PF06792"/>
    </source>
</evidence>
<dbReference type="PANTHER" id="PTHR31862:SF1">
    <property type="entry name" value="UPF0261 DOMAIN PROTEIN (AFU_ORTHOLOGUE AFUA_1G10120)"/>
    <property type="match status" value="1"/>
</dbReference>
<name>D2R8M2_PIRSD</name>
<feature type="domain" description="UPF0261" evidence="2">
    <location>
        <begin position="184"/>
        <end position="399"/>
    </location>
</feature>
<dbReference type="InterPro" id="IPR008322">
    <property type="entry name" value="UPF0261"/>
</dbReference>
<organism evidence="3 4">
    <name type="scientific">Pirellula staleyi (strain ATCC 27377 / DSM 6068 / ICPB 4128)</name>
    <name type="common">Pirella staleyi</name>
    <dbReference type="NCBI Taxonomy" id="530564"/>
    <lineage>
        <taxon>Bacteria</taxon>
        <taxon>Pseudomonadati</taxon>
        <taxon>Planctomycetota</taxon>
        <taxon>Planctomycetia</taxon>
        <taxon>Pirellulales</taxon>
        <taxon>Pirellulaceae</taxon>
        <taxon>Pirellula</taxon>
    </lineage>
</organism>
<evidence type="ECO:0000259" key="2">
    <source>
        <dbReference type="Pfam" id="PF23189"/>
    </source>
</evidence>
<dbReference type="InterPro" id="IPR051353">
    <property type="entry name" value="Tobamovirus_resist_UPF0261"/>
</dbReference>
<dbReference type="CDD" id="cd15488">
    <property type="entry name" value="Tm-1-like"/>
    <property type="match status" value="1"/>
</dbReference>
<dbReference type="AlphaFoldDB" id="D2R8M2"/>
<evidence type="ECO:0000313" key="4">
    <source>
        <dbReference type="Proteomes" id="UP000001887"/>
    </source>
</evidence>
<evidence type="ECO:0000313" key="3">
    <source>
        <dbReference type="EMBL" id="ADB17563.1"/>
    </source>
</evidence>